<keyword evidence="1" id="KW-0732">Signal</keyword>
<reference evidence="2 3" key="1">
    <citation type="submission" date="2022-12" db="EMBL/GenBank/DDBJ databases">
        <title>Chromosome-scale assembly of the Ensete ventricosum genome.</title>
        <authorList>
            <person name="Dussert Y."/>
            <person name="Stocks J."/>
            <person name="Wendawek A."/>
            <person name="Woldeyes F."/>
            <person name="Nichols R.A."/>
            <person name="Borrell J.S."/>
        </authorList>
    </citation>
    <scope>NUCLEOTIDE SEQUENCE [LARGE SCALE GENOMIC DNA]</scope>
    <source>
        <strain evidence="3">cv. Maze</strain>
        <tissue evidence="2">Seeds</tissue>
    </source>
</reference>
<evidence type="ECO:0000313" key="3">
    <source>
        <dbReference type="Proteomes" id="UP001222027"/>
    </source>
</evidence>
<accession>A0AAV8P2Q0</accession>
<keyword evidence="3" id="KW-1185">Reference proteome</keyword>
<evidence type="ECO:0000256" key="1">
    <source>
        <dbReference type="SAM" id="SignalP"/>
    </source>
</evidence>
<gene>
    <name evidence="2" type="ORF">OPV22_027134</name>
</gene>
<dbReference type="AlphaFoldDB" id="A0AAV8P2Q0"/>
<proteinExistence type="predicted"/>
<organism evidence="2 3">
    <name type="scientific">Ensete ventricosum</name>
    <name type="common">Abyssinian banana</name>
    <name type="synonym">Musa ensete</name>
    <dbReference type="NCBI Taxonomy" id="4639"/>
    <lineage>
        <taxon>Eukaryota</taxon>
        <taxon>Viridiplantae</taxon>
        <taxon>Streptophyta</taxon>
        <taxon>Embryophyta</taxon>
        <taxon>Tracheophyta</taxon>
        <taxon>Spermatophyta</taxon>
        <taxon>Magnoliopsida</taxon>
        <taxon>Liliopsida</taxon>
        <taxon>Zingiberales</taxon>
        <taxon>Musaceae</taxon>
        <taxon>Ensete</taxon>
    </lineage>
</organism>
<protein>
    <submittedName>
        <fullName evidence="2">Uncharacterized protein</fullName>
    </submittedName>
</protein>
<dbReference type="EMBL" id="JAQQAF010000008">
    <property type="protein sequence ID" value="KAJ8464582.1"/>
    <property type="molecule type" value="Genomic_DNA"/>
</dbReference>
<name>A0AAV8P2Q0_ENSVE</name>
<feature type="signal peptide" evidence="1">
    <location>
        <begin position="1"/>
        <end position="24"/>
    </location>
</feature>
<dbReference type="Proteomes" id="UP001222027">
    <property type="component" value="Unassembled WGS sequence"/>
</dbReference>
<feature type="chain" id="PRO_5043854893" evidence="1">
    <location>
        <begin position="25"/>
        <end position="155"/>
    </location>
</feature>
<sequence length="155" mass="17454">MAAEPMADALLLLLLLIVTHQNHGNYMGRVPNAMDSYAHLSLTGIRVDRQSPETAGIAGARNTTGKDVLVISVFLPPLFDQRKDRRGSLNPWRVEKSSNMEAVVETDDVVVALCLWKWVHNVMHPRPWWVSVTFIPQNGRTLCSSWKFPGAQRYC</sequence>
<comment type="caution">
    <text evidence="2">The sequence shown here is derived from an EMBL/GenBank/DDBJ whole genome shotgun (WGS) entry which is preliminary data.</text>
</comment>
<evidence type="ECO:0000313" key="2">
    <source>
        <dbReference type="EMBL" id="KAJ8464582.1"/>
    </source>
</evidence>